<keyword evidence="1" id="KW-1133">Transmembrane helix</keyword>
<dbReference type="EMBL" id="FPKX01000060">
    <property type="protein sequence ID" value="SFZ98786.1"/>
    <property type="molecule type" value="Genomic_DNA"/>
</dbReference>
<evidence type="ECO:0000256" key="1">
    <source>
        <dbReference type="SAM" id="Phobius"/>
    </source>
</evidence>
<feature type="transmembrane region" description="Helical" evidence="1">
    <location>
        <begin position="6"/>
        <end position="25"/>
    </location>
</feature>
<feature type="transmembrane region" description="Helical" evidence="1">
    <location>
        <begin position="121"/>
        <end position="142"/>
    </location>
</feature>
<reference evidence="2" key="1">
    <citation type="submission" date="2016-10" db="EMBL/GenBank/DDBJ databases">
        <authorList>
            <person name="de Groot N.N."/>
        </authorList>
    </citation>
    <scope>NUCLEOTIDE SEQUENCE</scope>
</reference>
<keyword evidence="1" id="KW-0812">Transmembrane</keyword>
<gene>
    <name evidence="2" type="ORF">MNB_SV-5-1459</name>
</gene>
<feature type="transmembrane region" description="Helical" evidence="1">
    <location>
        <begin position="62"/>
        <end position="83"/>
    </location>
</feature>
<dbReference type="AlphaFoldDB" id="A0A1W1EFI8"/>
<evidence type="ECO:0000313" key="2">
    <source>
        <dbReference type="EMBL" id="SFZ98786.1"/>
    </source>
</evidence>
<proteinExistence type="predicted"/>
<keyword evidence="1" id="KW-0472">Membrane</keyword>
<sequence length="146" mass="16986">MEHLVQLMLPISFGVITSIFTFLFFEKKAIETKRYNEKENEKNNISLSENFKRYDTDRNVRNYSLVMLVFTLFVSYFAFFTQGLNLIDVFVYIFLTTFIGSAIIFALKIRKSILVKVFASFLYGAPLIASSIFGFLISYIIYANLK</sequence>
<protein>
    <submittedName>
        <fullName evidence="2">Uncharacterized protein</fullName>
    </submittedName>
</protein>
<organism evidence="2">
    <name type="scientific">hydrothermal vent metagenome</name>
    <dbReference type="NCBI Taxonomy" id="652676"/>
    <lineage>
        <taxon>unclassified sequences</taxon>
        <taxon>metagenomes</taxon>
        <taxon>ecological metagenomes</taxon>
    </lineage>
</organism>
<feature type="transmembrane region" description="Helical" evidence="1">
    <location>
        <begin position="89"/>
        <end position="109"/>
    </location>
</feature>
<name>A0A1W1EFI8_9ZZZZ</name>
<accession>A0A1W1EFI8</accession>